<keyword evidence="3" id="KW-1185">Reference proteome</keyword>
<sequence length="492" mass="54540">MPATEAWAILAAAGAACIAAVELFLRWPFIARIEAVNRVSHRVLDTVRSERISDHWKEQVLPRYAGRILLASLQLAGLLVLWLAAVSAVYVLVAAAISRDWAFATESLASGRVQLLLVGLGVGWGFIRSRIGGNGATEDYSPASKMLHRLALDSLGVRDLSCRVDQALAGKKVRTTTVQQPVYVTGLARAGTTIVLESLYASGEFASLTYRSMPFVMAPWTWGAMAGSGRNDGEKRERAHGDRIRIGQDSPEAFEEVFWNTYTGRDTLVPGGLKPAGEPNNALLERYRDWVRRILARDQRRTGLAQPRRYLAKNNNHVLRIDALRAAFPDAIIVTPFRDPLRHALSLLRQHQRFLARHGQDPFALEYMNWLGHHEFGAGHRPFLVGDQQRPENAGALLDPRYWLDYWTEVHAWLLETHGDQLIWLDYEQLCTTPGRALAELASRLGLPTDALADQAAGISAPAPIDTAGLDITVPGRTEALYQALRTRAARD</sequence>
<comment type="caution">
    <text evidence="2">The sequence shown here is derived from an EMBL/GenBank/DDBJ whole genome shotgun (WGS) entry which is preliminary data.</text>
</comment>
<feature type="transmembrane region" description="Helical" evidence="1">
    <location>
        <begin position="6"/>
        <end position="25"/>
    </location>
</feature>
<name>A0A5N0TD29_9GAMM</name>
<dbReference type="Proteomes" id="UP000325372">
    <property type="component" value="Unassembled WGS sequence"/>
</dbReference>
<dbReference type="InterPro" id="IPR027417">
    <property type="entry name" value="P-loop_NTPase"/>
</dbReference>
<proteinExistence type="predicted"/>
<evidence type="ECO:0000313" key="3">
    <source>
        <dbReference type="Proteomes" id="UP000325372"/>
    </source>
</evidence>
<dbReference type="Pfam" id="PF13469">
    <property type="entry name" value="Sulfotransfer_3"/>
    <property type="match status" value="1"/>
</dbReference>
<dbReference type="RefSeq" id="WP_150863371.1">
    <property type="nucleotide sequence ID" value="NZ_VYXP01000003.1"/>
</dbReference>
<dbReference type="Gene3D" id="3.40.50.300">
    <property type="entry name" value="P-loop containing nucleotide triphosphate hydrolases"/>
    <property type="match status" value="1"/>
</dbReference>
<dbReference type="SUPFAM" id="SSF52540">
    <property type="entry name" value="P-loop containing nucleoside triphosphate hydrolases"/>
    <property type="match status" value="1"/>
</dbReference>
<keyword evidence="1" id="KW-1133">Transmembrane helix</keyword>
<reference evidence="2 3" key="1">
    <citation type="submission" date="2019-09" db="EMBL/GenBank/DDBJ databases">
        <title>Wenzhouxiangella sp. Genome sequencing and assembly.</title>
        <authorList>
            <person name="Zhang R."/>
        </authorList>
    </citation>
    <scope>NUCLEOTIDE SEQUENCE [LARGE SCALE GENOMIC DNA]</scope>
    <source>
        <strain evidence="2 3">W260</strain>
    </source>
</reference>
<feature type="transmembrane region" description="Helical" evidence="1">
    <location>
        <begin position="109"/>
        <end position="127"/>
    </location>
</feature>
<gene>
    <name evidence="2" type="ORF">F3N42_05435</name>
</gene>
<dbReference type="AlphaFoldDB" id="A0A5N0TD29"/>
<dbReference type="GO" id="GO:0016740">
    <property type="term" value="F:transferase activity"/>
    <property type="evidence" value="ECO:0007669"/>
    <property type="project" value="UniProtKB-KW"/>
</dbReference>
<evidence type="ECO:0000256" key="1">
    <source>
        <dbReference type="SAM" id="Phobius"/>
    </source>
</evidence>
<accession>A0A5N0TD29</accession>
<keyword evidence="1" id="KW-0812">Transmembrane</keyword>
<organism evidence="2 3">
    <name type="scientific">Marinihelvus fidelis</name>
    <dbReference type="NCBI Taxonomy" id="2613842"/>
    <lineage>
        <taxon>Bacteria</taxon>
        <taxon>Pseudomonadati</taxon>
        <taxon>Pseudomonadota</taxon>
        <taxon>Gammaproteobacteria</taxon>
        <taxon>Chromatiales</taxon>
        <taxon>Wenzhouxiangellaceae</taxon>
        <taxon>Marinihelvus</taxon>
    </lineage>
</organism>
<dbReference type="EMBL" id="VYXP01000003">
    <property type="protein sequence ID" value="KAA9132661.1"/>
    <property type="molecule type" value="Genomic_DNA"/>
</dbReference>
<feature type="transmembrane region" description="Helical" evidence="1">
    <location>
        <begin position="68"/>
        <end position="97"/>
    </location>
</feature>
<keyword evidence="1" id="KW-0472">Membrane</keyword>
<keyword evidence="2" id="KW-0808">Transferase</keyword>
<protein>
    <submittedName>
        <fullName evidence="2">Sulfotransferase</fullName>
    </submittedName>
</protein>
<evidence type="ECO:0000313" key="2">
    <source>
        <dbReference type="EMBL" id="KAA9132661.1"/>
    </source>
</evidence>